<comment type="caution">
    <text evidence="2">The sequence shown here is derived from an EMBL/GenBank/DDBJ whole genome shotgun (WGS) entry which is preliminary data.</text>
</comment>
<accession>A0A4Y9XM22</accession>
<dbReference type="EMBL" id="SEOQ01001701">
    <property type="protein sequence ID" value="TFY50788.1"/>
    <property type="molecule type" value="Genomic_DNA"/>
</dbReference>
<reference evidence="2 3" key="1">
    <citation type="submission" date="2019-02" db="EMBL/GenBank/DDBJ databases">
        <title>Genome sequencing of the rare red list fungi Dentipellis fragilis.</title>
        <authorList>
            <person name="Buettner E."/>
            <person name="Kellner H."/>
        </authorList>
    </citation>
    <scope>NUCLEOTIDE SEQUENCE [LARGE SCALE GENOMIC DNA]</scope>
    <source>
        <strain evidence="2 3">DSM 105465</strain>
    </source>
</reference>
<protein>
    <submittedName>
        <fullName evidence="2">Uncharacterized protein</fullName>
    </submittedName>
</protein>
<dbReference type="AlphaFoldDB" id="A0A4Y9XM22"/>
<proteinExistence type="predicted"/>
<feature type="non-terminal residue" evidence="2">
    <location>
        <position position="163"/>
    </location>
</feature>
<organism evidence="2 3">
    <name type="scientific">Dentipellis fragilis</name>
    <dbReference type="NCBI Taxonomy" id="205917"/>
    <lineage>
        <taxon>Eukaryota</taxon>
        <taxon>Fungi</taxon>
        <taxon>Dikarya</taxon>
        <taxon>Basidiomycota</taxon>
        <taxon>Agaricomycotina</taxon>
        <taxon>Agaricomycetes</taxon>
        <taxon>Russulales</taxon>
        <taxon>Hericiaceae</taxon>
        <taxon>Dentipellis</taxon>
    </lineage>
</organism>
<feature type="region of interest" description="Disordered" evidence="1">
    <location>
        <begin position="97"/>
        <end position="133"/>
    </location>
</feature>
<evidence type="ECO:0000256" key="1">
    <source>
        <dbReference type="SAM" id="MobiDB-lite"/>
    </source>
</evidence>
<gene>
    <name evidence="2" type="ORF">EVG20_g11325</name>
</gene>
<feature type="compositionally biased region" description="Polar residues" evidence="1">
    <location>
        <begin position="99"/>
        <end position="108"/>
    </location>
</feature>
<sequence>MGAATGPLGFPFSPILPAQPVLLSVGAAAAMHRVDSFFGAVLLPVVPGKLRIAPAILHRTAACEGGFASACTFRGSCPPSLNSGRVLPDRVFCALRPPQASTSTSTPQPRAPGPLSDSQCGRTSASPSPSILHDGHGERFAVVARATFRRAMRARAAQFTALA</sequence>
<evidence type="ECO:0000313" key="3">
    <source>
        <dbReference type="Proteomes" id="UP000298327"/>
    </source>
</evidence>
<name>A0A4Y9XM22_9AGAM</name>
<dbReference type="Proteomes" id="UP000298327">
    <property type="component" value="Unassembled WGS sequence"/>
</dbReference>
<keyword evidence="3" id="KW-1185">Reference proteome</keyword>
<evidence type="ECO:0000313" key="2">
    <source>
        <dbReference type="EMBL" id="TFY50788.1"/>
    </source>
</evidence>
<feature type="compositionally biased region" description="Polar residues" evidence="1">
    <location>
        <begin position="116"/>
        <end position="129"/>
    </location>
</feature>